<gene>
    <name evidence="2" type="ORF">OK344_06680</name>
</gene>
<reference evidence="2 3" key="1">
    <citation type="submission" date="2022-10" db="EMBL/GenBank/DDBJ databases">
        <title>Kaistella sp. BT-6-1-3.</title>
        <authorList>
            <person name="Ai J."/>
            <person name="Deng Z."/>
        </authorList>
    </citation>
    <scope>NUCLEOTIDE SEQUENCE [LARGE SCALE GENOMIC DNA]</scope>
    <source>
        <strain evidence="2 3">BT6-1-3</strain>
    </source>
</reference>
<name>A0ABT3JMA2_9FLAO</name>
<dbReference type="Proteomes" id="UP001209107">
    <property type="component" value="Unassembled WGS sequence"/>
</dbReference>
<keyword evidence="3" id="KW-1185">Reference proteome</keyword>
<dbReference type="InterPro" id="IPR006342">
    <property type="entry name" value="FkbM_mtfrase"/>
</dbReference>
<dbReference type="EMBL" id="JAPCHZ010000002">
    <property type="protein sequence ID" value="MCW4451893.1"/>
    <property type="molecule type" value="Genomic_DNA"/>
</dbReference>
<keyword evidence="2" id="KW-0808">Transferase</keyword>
<dbReference type="GO" id="GO:0008168">
    <property type="term" value="F:methyltransferase activity"/>
    <property type="evidence" value="ECO:0007669"/>
    <property type="project" value="UniProtKB-KW"/>
</dbReference>
<comment type="caution">
    <text evidence="2">The sequence shown here is derived from an EMBL/GenBank/DDBJ whole genome shotgun (WGS) entry which is preliminary data.</text>
</comment>
<keyword evidence="2" id="KW-0489">Methyltransferase</keyword>
<dbReference type="PANTHER" id="PTHR34203:SF15">
    <property type="entry name" value="SLL1173 PROTEIN"/>
    <property type="match status" value="1"/>
</dbReference>
<dbReference type="InterPro" id="IPR052514">
    <property type="entry name" value="SAM-dependent_MTase"/>
</dbReference>
<dbReference type="Gene3D" id="3.40.50.150">
    <property type="entry name" value="Vaccinia Virus protein VP39"/>
    <property type="match status" value="1"/>
</dbReference>
<evidence type="ECO:0000259" key="1">
    <source>
        <dbReference type="Pfam" id="PF05050"/>
    </source>
</evidence>
<organism evidence="2 3">
    <name type="scientific">Kaistella yananensis</name>
    <dbReference type="NCBI Taxonomy" id="2989820"/>
    <lineage>
        <taxon>Bacteria</taxon>
        <taxon>Pseudomonadati</taxon>
        <taxon>Bacteroidota</taxon>
        <taxon>Flavobacteriia</taxon>
        <taxon>Flavobacteriales</taxon>
        <taxon>Weeksellaceae</taxon>
        <taxon>Chryseobacterium group</taxon>
        <taxon>Kaistella</taxon>
    </lineage>
</organism>
<dbReference type="GO" id="GO:0032259">
    <property type="term" value="P:methylation"/>
    <property type="evidence" value="ECO:0007669"/>
    <property type="project" value="UniProtKB-KW"/>
</dbReference>
<dbReference type="RefSeq" id="WP_265144048.1">
    <property type="nucleotide sequence ID" value="NZ_JAPCHZ010000002.1"/>
</dbReference>
<evidence type="ECO:0000313" key="3">
    <source>
        <dbReference type="Proteomes" id="UP001209107"/>
    </source>
</evidence>
<feature type="domain" description="Methyltransferase FkbM" evidence="1">
    <location>
        <begin position="85"/>
        <end position="243"/>
    </location>
</feature>
<dbReference type="NCBIfam" id="TIGR01444">
    <property type="entry name" value="fkbM_fam"/>
    <property type="match status" value="1"/>
</dbReference>
<dbReference type="InterPro" id="IPR029063">
    <property type="entry name" value="SAM-dependent_MTases_sf"/>
</dbReference>
<dbReference type="PANTHER" id="PTHR34203">
    <property type="entry name" value="METHYLTRANSFERASE, FKBM FAMILY PROTEIN"/>
    <property type="match status" value="1"/>
</dbReference>
<evidence type="ECO:0000313" key="2">
    <source>
        <dbReference type="EMBL" id="MCW4451893.1"/>
    </source>
</evidence>
<dbReference type="SUPFAM" id="SSF53335">
    <property type="entry name" value="S-adenosyl-L-methionine-dependent methyltransferases"/>
    <property type="match status" value="1"/>
</dbReference>
<dbReference type="Pfam" id="PF05050">
    <property type="entry name" value="Methyltransf_21"/>
    <property type="match status" value="1"/>
</dbReference>
<accession>A0ABT3JMA2</accession>
<proteinExistence type="predicted"/>
<sequence length="273" mass="31671">MRIIKSINSVIFQEGIINFIKRKQNKTFLDNRLLYTINYNGKKTKIFLNKKFGFVDNYIFENGIYEKEIIDDIRSELSSEKTFLDIGSNIGQHSLLLAPYCKQIFAYEPIPLIYTEFLNGIKANGYNNIVLQNTAIGAREENRKIYFHIGNSGASSFLKNRENNPEILVKINTLASTLPKNQEFHVVKIDVEGFEAVVILGNKEIFLKNRPTIFLEFSPNCIRREGTYTPELLLNFFLNNNYEIFSRVLNKTFTEDDPELYQTDNLILRPKAI</sequence>
<protein>
    <submittedName>
        <fullName evidence="2">FkbM family methyltransferase</fullName>
    </submittedName>
</protein>